<dbReference type="InterPro" id="IPR021833">
    <property type="entry name" value="DUF3425"/>
</dbReference>
<dbReference type="PANTHER" id="PTHR38116">
    <property type="entry name" value="CHROMOSOME 7, WHOLE GENOME SHOTGUN SEQUENCE"/>
    <property type="match status" value="1"/>
</dbReference>
<dbReference type="RefSeq" id="XP_024406081.1">
    <property type="nucleotide sequence ID" value="XM_024549243.1"/>
</dbReference>
<proteinExistence type="predicted"/>
<comment type="caution">
    <text evidence="1">The sequence shown here is derived from an EMBL/GenBank/DDBJ whole genome shotgun (WGS) entry which is preliminary data.</text>
</comment>
<dbReference type="Proteomes" id="UP000054821">
    <property type="component" value="Unassembled WGS sequence"/>
</dbReference>
<keyword evidence="2" id="KW-1185">Reference proteome</keyword>
<organism evidence="1 2">
    <name type="scientific">Trichoderma gamsii</name>
    <dbReference type="NCBI Taxonomy" id="398673"/>
    <lineage>
        <taxon>Eukaryota</taxon>
        <taxon>Fungi</taxon>
        <taxon>Dikarya</taxon>
        <taxon>Ascomycota</taxon>
        <taxon>Pezizomycotina</taxon>
        <taxon>Sordariomycetes</taxon>
        <taxon>Hypocreomycetidae</taxon>
        <taxon>Hypocreales</taxon>
        <taxon>Hypocreaceae</taxon>
        <taxon>Trichoderma</taxon>
    </lineage>
</organism>
<evidence type="ECO:0000313" key="2">
    <source>
        <dbReference type="Proteomes" id="UP000054821"/>
    </source>
</evidence>
<dbReference type="PANTHER" id="PTHR38116:SF1">
    <property type="entry name" value="BZIP DOMAIN-CONTAINING PROTEIN"/>
    <property type="match status" value="1"/>
</dbReference>
<gene>
    <name evidence="1" type="ORF">TGAM01_v203609</name>
</gene>
<evidence type="ECO:0000313" key="1">
    <source>
        <dbReference type="EMBL" id="PON27842.1"/>
    </source>
</evidence>
<dbReference type="Pfam" id="PF11905">
    <property type="entry name" value="DUF3425"/>
    <property type="match status" value="1"/>
</dbReference>
<sequence>MEFRIELCPMHQLAEARDQDDNWTGLMDRAARRKRQYRLNSRSYRKRRLLQDKSALQTAQPGAHLLSSSSAVEQTITHNLESLGFTWRCVHRTRHASGASGSSPKCVIATAPSFTPFRLDGSTVMPLSSDHLIPLVQFNAFRATLTNLTLLDVAHLIPRECNIADALRNAPLFNLPPVLPPSLAPTALQQFVPHDTWIDLLPDATMRDNAIRTMDMFCAEDICGDMLGNPRQGRNTIELTGVLVWGNPWDVSGWEMTNGFLKKWGFLLKGCWEAMAATNYWRAQRGDEPLVFEIS</sequence>
<accession>A0A2P4ZU92</accession>
<protein>
    <recommendedName>
        <fullName evidence="3">BZIP domain-containing protein</fullName>
    </recommendedName>
</protein>
<dbReference type="GeneID" id="29988616"/>
<dbReference type="STRING" id="398673.A0A2P4ZU92"/>
<name>A0A2P4ZU92_9HYPO</name>
<reference evidence="1 2" key="1">
    <citation type="journal article" date="2016" name="Genome Announc.">
        <title>Draft Whole-Genome Sequence of Trichoderma gamsii T6085, a Promising Biocontrol Agent of Fusarium Head Blight on Wheat.</title>
        <authorList>
            <person name="Baroncelli R."/>
            <person name="Zapparata A."/>
            <person name="Piaggeschi G."/>
            <person name="Sarrocco S."/>
            <person name="Vannacci G."/>
        </authorList>
    </citation>
    <scope>NUCLEOTIDE SEQUENCE [LARGE SCALE GENOMIC DNA]</scope>
    <source>
        <strain evidence="1 2">T6085</strain>
    </source>
</reference>
<evidence type="ECO:0008006" key="3">
    <source>
        <dbReference type="Google" id="ProtNLM"/>
    </source>
</evidence>
<dbReference type="EMBL" id="JPDN02000009">
    <property type="protein sequence ID" value="PON27842.1"/>
    <property type="molecule type" value="Genomic_DNA"/>
</dbReference>
<dbReference type="AlphaFoldDB" id="A0A2P4ZU92"/>